<organism evidence="5">
    <name type="scientific">Spongospora subterranea</name>
    <dbReference type="NCBI Taxonomy" id="70186"/>
    <lineage>
        <taxon>Eukaryota</taxon>
        <taxon>Sar</taxon>
        <taxon>Rhizaria</taxon>
        <taxon>Endomyxa</taxon>
        <taxon>Phytomyxea</taxon>
        <taxon>Plasmodiophorida</taxon>
        <taxon>Plasmodiophoridae</taxon>
        <taxon>Spongospora</taxon>
    </lineage>
</organism>
<accession>A0A0H5R703</accession>
<comment type="subcellular location">
    <subcellularLocation>
        <location evidence="1">Nucleus</location>
    </subcellularLocation>
</comment>
<dbReference type="InterPro" id="IPR007858">
    <property type="entry name" value="Dpy-30_motif"/>
</dbReference>
<evidence type="ECO:0000256" key="3">
    <source>
        <dbReference type="ARBA" id="ARBA00023242"/>
    </source>
</evidence>
<name>A0A0H5R703_9EUKA</name>
<protein>
    <submittedName>
        <fullName evidence="5">Uncharacterized protein</fullName>
    </submittedName>
</protein>
<dbReference type="EMBL" id="HACM01009463">
    <property type="protein sequence ID" value="CRZ09905.1"/>
    <property type="molecule type" value="Transcribed_RNA"/>
</dbReference>
<feature type="compositionally biased region" description="Low complexity" evidence="4">
    <location>
        <begin position="60"/>
        <end position="73"/>
    </location>
</feature>
<dbReference type="Pfam" id="PF05186">
    <property type="entry name" value="Dpy-30"/>
    <property type="match status" value="1"/>
</dbReference>
<dbReference type="AlphaFoldDB" id="A0A0H5R703"/>
<keyword evidence="3" id="KW-0539">Nucleus</keyword>
<dbReference type="CDD" id="cd22965">
    <property type="entry name" value="DD_DPY30_SDC1"/>
    <property type="match status" value="1"/>
</dbReference>
<comment type="similarity">
    <text evidence="2">Belongs to the dpy-30 family.</text>
</comment>
<sequence length="129" mass="13623">MSEETATIPSPNVEPKSNVTEPEMKPDQASAAPSPTVGPTSDAPSAMQTQPTNPVPAPLPEASGASAAASPAPEHNLATMPVREYLDETVVPLLLRGMLELAKKRPEKPAEFLGNFLLANKETVIKKEL</sequence>
<dbReference type="GO" id="GO:0005634">
    <property type="term" value="C:nucleus"/>
    <property type="evidence" value="ECO:0007669"/>
    <property type="project" value="UniProtKB-SubCell"/>
</dbReference>
<evidence type="ECO:0000313" key="5">
    <source>
        <dbReference type="EMBL" id="CRZ09905.1"/>
    </source>
</evidence>
<proteinExistence type="inferred from homology"/>
<evidence type="ECO:0000256" key="2">
    <source>
        <dbReference type="ARBA" id="ARBA00010849"/>
    </source>
</evidence>
<dbReference type="InterPro" id="IPR049629">
    <property type="entry name" value="DPY30_SDC1_DD"/>
</dbReference>
<dbReference type="Gene3D" id="1.20.890.10">
    <property type="entry name" value="cAMP-dependent protein kinase regulatory subunit, dimerization-anchoring domain"/>
    <property type="match status" value="1"/>
</dbReference>
<feature type="compositionally biased region" description="Polar residues" evidence="4">
    <location>
        <begin position="31"/>
        <end position="52"/>
    </location>
</feature>
<evidence type="ECO:0000256" key="1">
    <source>
        <dbReference type="ARBA" id="ARBA00004123"/>
    </source>
</evidence>
<feature type="region of interest" description="Disordered" evidence="4">
    <location>
        <begin position="1"/>
        <end position="80"/>
    </location>
</feature>
<evidence type="ECO:0000256" key="4">
    <source>
        <dbReference type="SAM" id="MobiDB-lite"/>
    </source>
</evidence>
<feature type="compositionally biased region" description="Polar residues" evidence="4">
    <location>
        <begin position="1"/>
        <end position="20"/>
    </location>
</feature>
<reference evidence="5" key="1">
    <citation type="submission" date="2015-04" db="EMBL/GenBank/DDBJ databases">
        <title>The genome sequence of the plant pathogenic Rhizarian Plasmodiophora brassicae reveals insights in its biotrophic life cycle and the origin of chitin synthesis.</title>
        <authorList>
            <person name="Schwelm A."/>
            <person name="Fogelqvist J."/>
            <person name="Knaust A."/>
            <person name="Julke S."/>
            <person name="Lilja T."/>
            <person name="Dhandapani V."/>
            <person name="Bonilla-Rosso G."/>
            <person name="Karlsson M."/>
            <person name="Shevchenko A."/>
            <person name="Choi S.R."/>
            <person name="Kim H.G."/>
            <person name="Park J.Y."/>
            <person name="Lim Y.P."/>
            <person name="Ludwig-Muller J."/>
            <person name="Dixelius C."/>
        </authorList>
    </citation>
    <scope>NUCLEOTIDE SEQUENCE</scope>
    <source>
        <tissue evidence="5">Potato root galls</tissue>
    </source>
</reference>